<dbReference type="PANTHER" id="PTHR22930">
    <property type="match status" value="1"/>
</dbReference>
<dbReference type="GO" id="GO:0016787">
    <property type="term" value="F:hydrolase activity"/>
    <property type="evidence" value="ECO:0007669"/>
    <property type="project" value="UniProtKB-KW"/>
</dbReference>
<proteinExistence type="inferred from homology"/>
<dbReference type="InterPro" id="IPR027806">
    <property type="entry name" value="HARBI1_dom"/>
</dbReference>
<reference evidence="11" key="1">
    <citation type="journal article" date="2013" name="Nature">
        <title>Draft genome of the wheat A-genome progenitor Triticum urartu.</title>
        <authorList>
            <person name="Ling H.Q."/>
            <person name="Zhao S."/>
            <person name="Liu D."/>
            <person name="Wang J."/>
            <person name="Sun H."/>
            <person name="Zhang C."/>
            <person name="Fan H."/>
            <person name="Li D."/>
            <person name="Dong L."/>
            <person name="Tao Y."/>
            <person name="Gao C."/>
            <person name="Wu H."/>
            <person name="Li Y."/>
            <person name="Cui Y."/>
            <person name="Guo X."/>
            <person name="Zheng S."/>
            <person name="Wang B."/>
            <person name="Yu K."/>
            <person name="Liang Q."/>
            <person name="Yang W."/>
            <person name="Lou X."/>
            <person name="Chen J."/>
            <person name="Feng M."/>
            <person name="Jian J."/>
            <person name="Zhang X."/>
            <person name="Luo G."/>
            <person name="Jiang Y."/>
            <person name="Liu J."/>
            <person name="Wang Z."/>
            <person name="Sha Y."/>
            <person name="Zhang B."/>
            <person name="Wu H."/>
            <person name="Tang D."/>
            <person name="Shen Q."/>
            <person name="Xue P."/>
            <person name="Zou S."/>
            <person name="Wang X."/>
            <person name="Liu X."/>
            <person name="Wang F."/>
            <person name="Yang Y."/>
            <person name="An X."/>
            <person name="Dong Z."/>
            <person name="Zhang K."/>
            <person name="Zhang X."/>
            <person name="Luo M.C."/>
            <person name="Dvorak J."/>
            <person name="Tong Y."/>
            <person name="Wang J."/>
            <person name="Yang H."/>
            <person name="Li Z."/>
            <person name="Wang D."/>
            <person name="Zhang A."/>
            <person name="Wang J."/>
        </authorList>
    </citation>
    <scope>NUCLEOTIDE SEQUENCE</scope>
    <source>
        <strain evidence="11">cv. G1812</strain>
    </source>
</reference>
<dbReference type="InterPro" id="IPR058353">
    <property type="entry name" value="DUF8040"/>
</dbReference>
<name>A0A8R7Q4T0_TRIUA</name>
<reference evidence="10" key="2">
    <citation type="submission" date="2018-03" db="EMBL/GenBank/DDBJ databases">
        <title>The Triticum urartu genome reveals the dynamic nature of wheat genome evolution.</title>
        <authorList>
            <person name="Ling H."/>
            <person name="Ma B."/>
            <person name="Shi X."/>
            <person name="Liu H."/>
            <person name="Dong L."/>
            <person name="Sun H."/>
            <person name="Cao Y."/>
            <person name="Gao Q."/>
            <person name="Zheng S."/>
            <person name="Li Y."/>
            <person name="Yu Y."/>
            <person name="Du H."/>
            <person name="Qi M."/>
            <person name="Li Y."/>
            <person name="Yu H."/>
            <person name="Cui Y."/>
            <person name="Wang N."/>
            <person name="Chen C."/>
            <person name="Wu H."/>
            <person name="Zhao Y."/>
            <person name="Zhang J."/>
            <person name="Li Y."/>
            <person name="Zhou W."/>
            <person name="Zhang B."/>
            <person name="Hu W."/>
            <person name="Eijk M."/>
            <person name="Tang J."/>
            <person name="Witsenboer H."/>
            <person name="Zhao S."/>
            <person name="Li Z."/>
            <person name="Zhang A."/>
            <person name="Wang D."/>
            <person name="Liang C."/>
        </authorList>
    </citation>
    <scope>NUCLEOTIDE SEQUENCE [LARGE SCALE GENOMIC DNA]</scope>
    <source>
        <strain evidence="10">cv. G1812</strain>
    </source>
</reference>
<dbReference type="Pfam" id="PF26138">
    <property type="entry name" value="DUF8040"/>
    <property type="match status" value="1"/>
</dbReference>
<keyword evidence="4" id="KW-0540">Nuclease</keyword>
<evidence type="ECO:0000313" key="11">
    <source>
        <dbReference type="Proteomes" id="UP000015106"/>
    </source>
</evidence>
<dbReference type="Pfam" id="PF13359">
    <property type="entry name" value="DDE_Tnp_4"/>
    <property type="match status" value="1"/>
</dbReference>
<dbReference type="GO" id="GO:0004518">
    <property type="term" value="F:nuclease activity"/>
    <property type="evidence" value="ECO:0007669"/>
    <property type="project" value="UniProtKB-KW"/>
</dbReference>
<dbReference type="Proteomes" id="UP000015106">
    <property type="component" value="Chromosome 4"/>
</dbReference>
<keyword evidence="11" id="KW-1185">Reference proteome</keyword>
<dbReference type="InterPro" id="IPR045249">
    <property type="entry name" value="HARBI1-like"/>
</dbReference>
<evidence type="ECO:0000313" key="10">
    <source>
        <dbReference type="EnsemblPlants" id="TuG1812G0400002684.01.T01"/>
    </source>
</evidence>
<comment type="cofactor">
    <cofactor evidence="1">
        <name>a divalent metal cation</name>
        <dbReference type="ChEBI" id="CHEBI:60240"/>
    </cofactor>
</comment>
<dbReference type="Gramene" id="TuG1812G0400002684.01.T01">
    <property type="protein sequence ID" value="TuG1812G0400002684.01.T01"/>
    <property type="gene ID" value="TuG1812G0400002684.01"/>
</dbReference>
<protein>
    <recommendedName>
        <fullName evidence="12">DDE Tnp4 domain-containing protein</fullName>
    </recommendedName>
</protein>
<dbReference type="EnsemblPlants" id="TuG1812G0400002563.01.T01">
    <property type="protein sequence ID" value="TuG1812G0400002563.01.T01"/>
    <property type="gene ID" value="TuG1812G0400002563.01"/>
</dbReference>
<organism evidence="10 11">
    <name type="scientific">Triticum urartu</name>
    <name type="common">Red wild einkorn</name>
    <name type="synonym">Crithodium urartu</name>
    <dbReference type="NCBI Taxonomy" id="4572"/>
    <lineage>
        <taxon>Eukaryota</taxon>
        <taxon>Viridiplantae</taxon>
        <taxon>Streptophyta</taxon>
        <taxon>Embryophyta</taxon>
        <taxon>Tracheophyta</taxon>
        <taxon>Spermatophyta</taxon>
        <taxon>Magnoliopsida</taxon>
        <taxon>Liliopsida</taxon>
        <taxon>Poales</taxon>
        <taxon>Poaceae</taxon>
        <taxon>BOP clade</taxon>
        <taxon>Pooideae</taxon>
        <taxon>Triticodae</taxon>
        <taxon>Triticeae</taxon>
        <taxon>Triticinae</taxon>
        <taxon>Triticum</taxon>
    </lineage>
</organism>
<dbReference type="GO" id="GO:0005634">
    <property type="term" value="C:nucleus"/>
    <property type="evidence" value="ECO:0007669"/>
    <property type="project" value="UniProtKB-SubCell"/>
</dbReference>
<evidence type="ECO:0000256" key="6">
    <source>
        <dbReference type="ARBA" id="ARBA00022801"/>
    </source>
</evidence>
<feature type="domain" description="DUF8040" evidence="9">
    <location>
        <begin position="64"/>
        <end position="155"/>
    </location>
</feature>
<evidence type="ECO:0000256" key="2">
    <source>
        <dbReference type="ARBA" id="ARBA00004123"/>
    </source>
</evidence>
<evidence type="ECO:0000256" key="4">
    <source>
        <dbReference type="ARBA" id="ARBA00022722"/>
    </source>
</evidence>
<comment type="subcellular location">
    <subcellularLocation>
        <location evidence="2">Nucleus</location>
    </subcellularLocation>
</comment>
<evidence type="ECO:0000256" key="5">
    <source>
        <dbReference type="ARBA" id="ARBA00022723"/>
    </source>
</evidence>
<evidence type="ECO:0000256" key="7">
    <source>
        <dbReference type="ARBA" id="ARBA00023242"/>
    </source>
</evidence>
<keyword evidence="7" id="KW-0539">Nucleus</keyword>
<keyword evidence="6" id="KW-0378">Hydrolase</keyword>
<evidence type="ECO:0000259" key="9">
    <source>
        <dbReference type="Pfam" id="PF26138"/>
    </source>
</evidence>
<evidence type="ECO:0000256" key="3">
    <source>
        <dbReference type="ARBA" id="ARBA00006958"/>
    </source>
</evidence>
<dbReference type="EnsemblPlants" id="TuG1812G0400002684.01.T01">
    <property type="protein sequence ID" value="TuG1812G0400002684.01.T01"/>
    <property type="gene ID" value="TuG1812G0400002684.01"/>
</dbReference>
<dbReference type="GO" id="GO:0046872">
    <property type="term" value="F:metal ion binding"/>
    <property type="evidence" value="ECO:0007669"/>
    <property type="project" value="UniProtKB-KW"/>
</dbReference>
<feature type="domain" description="DDE Tnp4" evidence="8">
    <location>
        <begin position="192"/>
        <end position="351"/>
    </location>
</feature>
<evidence type="ECO:0008006" key="12">
    <source>
        <dbReference type="Google" id="ProtNLM"/>
    </source>
</evidence>
<evidence type="ECO:0000259" key="8">
    <source>
        <dbReference type="Pfam" id="PF13359"/>
    </source>
</evidence>
<evidence type="ECO:0000256" key="1">
    <source>
        <dbReference type="ARBA" id="ARBA00001968"/>
    </source>
</evidence>
<dbReference type="Gramene" id="TuG1812G0400002563.01.T01">
    <property type="protein sequence ID" value="TuG1812G0400002563.01.T01"/>
    <property type="gene ID" value="TuG1812G0400002563.01"/>
</dbReference>
<accession>A0A8R7Q4T0</accession>
<comment type="similarity">
    <text evidence="3">Belongs to the HARBI1 family.</text>
</comment>
<dbReference type="AlphaFoldDB" id="A0A8R7Q4T0"/>
<dbReference type="PANTHER" id="PTHR22930:SF290">
    <property type="entry name" value="OS04G0422900 PROTEIN"/>
    <property type="match status" value="1"/>
</dbReference>
<sequence length="410" mass="47300">MSYEYSSYLLLVYSSFSAKMNSEIIDRIRKRRSEDDEDMMSFILPVLHRMRNRGPVERKQRHSSILYGKKRVDDILIGHVKNCLVAYRMEPRIFRDLASYLRRENLISDTRIKVEKLAFFLYMVSHNASYEDLQLEFQHSGQTFHEYINEFFNIVPVLASRFLKPPNIDEPHPKISTDTRFYPYFQNCLGAIDGSHVPITATPGIAAPFRNRKGTLSHNIMVACDFNLKFTFISCGWEGSATDARVLHSAMSKGFKVPEGKFYLVDGGYANTQSFLAPYRGVRYHLKEFGHGHPRPQNHKELFNHRHAVLRSHVERSLGILKKRFPILHVGTLHSIENQVKLPAAAAVLHNIIKMENGDETWLDNQLDNIAPNAFVDLPNGDENNYGNNDLGNTLRDEIAMQMWEAYHPE</sequence>
<keyword evidence="5" id="KW-0479">Metal-binding</keyword>
<reference evidence="10" key="3">
    <citation type="submission" date="2022-06" db="UniProtKB">
        <authorList>
            <consortium name="EnsemblPlants"/>
        </authorList>
    </citation>
    <scope>IDENTIFICATION</scope>
</reference>